<dbReference type="Proteomes" id="UP001055514">
    <property type="component" value="Plasmid pTCM-2"/>
</dbReference>
<dbReference type="RefSeq" id="WP_006581726.1">
    <property type="nucleotide sequence ID" value="NZ_CP095409.1"/>
</dbReference>
<reference evidence="2" key="1">
    <citation type="submission" date="2022-04" db="EMBL/GenBank/DDBJ databases">
        <title>Emergence of ST220 Acinetobacter pittii strain in bloodstream infection, which co-producing chromosomal NDM-1 and OXA-820 carbapenemases.</title>
        <authorList>
            <person name="Tian C."/>
            <person name="Xing M."/>
            <person name="Fu L."/>
            <person name="Xia D."/>
        </authorList>
    </citation>
    <scope>NUCLEOTIDE SEQUENCE</scope>
    <source>
        <strain evidence="2">TCM</strain>
        <plasmid evidence="2">pTCM-2</plasmid>
    </source>
</reference>
<sequence>MNTLFEPELNDLESLAEIFNAYRVFYHQEPNIDLARKFIHERITQKDSKIFIKKDELNNILGFIQLYPTFSSVSAGKAWILNDLYVHEMNRRQGIAEELMQHVIQFGKNTNAKYLALETHFDNVPAQTLYKNMGFIEQDKTKLFEYSY</sequence>
<dbReference type="EMBL" id="CP095409">
    <property type="protein sequence ID" value="USU96893.1"/>
    <property type="molecule type" value="Genomic_DNA"/>
</dbReference>
<dbReference type="Pfam" id="PF00583">
    <property type="entry name" value="Acetyltransf_1"/>
    <property type="match status" value="1"/>
</dbReference>
<evidence type="ECO:0000313" key="3">
    <source>
        <dbReference type="Proteomes" id="UP001055514"/>
    </source>
</evidence>
<dbReference type="GO" id="GO:0016747">
    <property type="term" value="F:acyltransferase activity, transferring groups other than amino-acyl groups"/>
    <property type="evidence" value="ECO:0007669"/>
    <property type="project" value="InterPro"/>
</dbReference>
<dbReference type="PANTHER" id="PTHR43072:SF60">
    <property type="entry name" value="L-2,4-DIAMINOBUTYRIC ACID ACETYLTRANSFERASE"/>
    <property type="match status" value="1"/>
</dbReference>
<dbReference type="InterPro" id="IPR000182">
    <property type="entry name" value="GNAT_dom"/>
</dbReference>
<dbReference type="PANTHER" id="PTHR43072">
    <property type="entry name" value="N-ACETYLTRANSFERASE"/>
    <property type="match status" value="1"/>
</dbReference>
<name>A0AAE9SAJ0_ACIPI</name>
<gene>
    <name evidence="2" type="ORF">MWH18_21565</name>
</gene>
<dbReference type="PROSITE" id="PS51186">
    <property type="entry name" value="GNAT"/>
    <property type="match status" value="1"/>
</dbReference>
<organism evidence="2 3">
    <name type="scientific">Acinetobacter pittii</name>
    <name type="common">Acinetobacter genomosp. 3</name>
    <dbReference type="NCBI Taxonomy" id="48296"/>
    <lineage>
        <taxon>Bacteria</taxon>
        <taxon>Pseudomonadati</taxon>
        <taxon>Pseudomonadota</taxon>
        <taxon>Gammaproteobacteria</taxon>
        <taxon>Moraxellales</taxon>
        <taxon>Moraxellaceae</taxon>
        <taxon>Acinetobacter</taxon>
        <taxon>Acinetobacter calcoaceticus/baumannii complex</taxon>
    </lineage>
</organism>
<accession>A0AAE9SAJ0</accession>
<feature type="domain" description="N-acetyltransferase" evidence="1">
    <location>
        <begin position="2"/>
        <end position="148"/>
    </location>
</feature>
<dbReference type="InterPro" id="IPR016181">
    <property type="entry name" value="Acyl_CoA_acyltransferase"/>
</dbReference>
<proteinExistence type="predicted"/>
<geneLocation type="plasmid" evidence="2 3">
    <name>pTCM-2</name>
</geneLocation>
<evidence type="ECO:0000313" key="2">
    <source>
        <dbReference type="EMBL" id="USU96893.1"/>
    </source>
</evidence>
<dbReference type="CDD" id="cd04301">
    <property type="entry name" value="NAT_SF"/>
    <property type="match status" value="1"/>
</dbReference>
<keyword evidence="2" id="KW-0614">Plasmid</keyword>
<dbReference type="Gene3D" id="3.40.630.30">
    <property type="match status" value="1"/>
</dbReference>
<dbReference type="AlphaFoldDB" id="A0AAE9SAJ0"/>
<protein>
    <submittedName>
        <fullName evidence="2">GNAT family N-acetyltransferase</fullName>
    </submittedName>
</protein>
<evidence type="ECO:0000259" key="1">
    <source>
        <dbReference type="PROSITE" id="PS51186"/>
    </source>
</evidence>
<dbReference type="SUPFAM" id="SSF55729">
    <property type="entry name" value="Acyl-CoA N-acyltransferases (Nat)"/>
    <property type="match status" value="1"/>
</dbReference>